<evidence type="ECO:0000313" key="6">
    <source>
        <dbReference type="EMBL" id="GCE09772.1"/>
    </source>
</evidence>
<evidence type="ECO:0000313" key="7">
    <source>
        <dbReference type="Proteomes" id="UP000287224"/>
    </source>
</evidence>
<accession>A0A401ZSI9</accession>
<dbReference type="OrthoDB" id="9808476at2"/>
<dbReference type="Pfam" id="PF00440">
    <property type="entry name" value="TetR_N"/>
    <property type="match status" value="1"/>
</dbReference>
<protein>
    <recommendedName>
        <fullName evidence="5">HTH tetR-type domain-containing protein</fullName>
    </recommendedName>
</protein>
<dbReference type="GO" id="GO:0000976">
    <property type="term" value="F:transcription cis-regulatory region binding"/>
    <property type="evidence" value="ECO:0007669"/>
    <property type="project" value="TreeGrafter"/>
</dbReference>
<feature type="DNA-binding region" description="H-T-H motif" evidence="4">
    <location>
        <begin position="40"/>
        <end position="59"/>
    </location>
</feature>
<evidence type="ECO:0000256" key="2">
    <source>
        <dbReference type="ARBA" id="ARBA00023125"/>
    </source>
</evidence>
<gene>
    <name evidence="6" type="ORF">KDAU_71010</name>
</gene>
<dbReference type="Proteomes" id="UP000287224">
    <property type="component" value="Unassembled WGS sequence"/>
</dbReference>
<evidence type="ECO:0000259" key="5">
    <source>
        <dbReference type="PROSITE" id="PS50977"/>
    </source>
</evidence>
<dbReference type="GO" id="GO:0003700">
    <property type="term" value="F:DNA-binding transcription factor activity"/>
    <property type="evidence" value="ECO:0007669"/>
    <property type="project" value="TreeGrafter"/>
</dbReference>
<keyword evidence="2 4" id="KW-0238">DNA-binding</keyword>
<dbReference type="PANTHER" id="PTHR30055:SF234">
    <property type="entry name" value="HTH-TYPE TRANSCRIPTIONAL REGULATOR BETI"/>
    <property type="match status" value="1"/>
</dbReference>
<proteinExistence type="predicted"/>
<feature type="domain" description="HTH tetR-type" evidence="5">
    <location>
        <begin position="16"/>
        <end position="77"/>
    </location>
</feature>
<dbReference type="InterPro" id="IPR050109">
    <property type="entry name" value="HTH-type_TetR-like_transc_reg"/>
</dbReference>
<dbReference type="SUPFAM" id="SSF46689">
    <property type="entry name" value="Homeodomain-like"/>
    <property type="match status" value="1"/>
</dbReference>
<evidence type="ECO:0000256" key="4">
    <source>
        <dbReference type="PROSITE-ProRule" id="PRU00335"/>
    </source>
</evidence>
<keyword evidence="7" id="KW-1185">Reference proteome</keyword>
<evidence type="ECO:0000256" key="1">
    <source>
        <dbReference type="ARBA" id="ARBA00023015"/>
    </source>
</evidence>
<dbReference type="PANTHER" id="PTHR30055">
    <property type="entry name" value="HTH-TYPE TRANSCRIPTIONAL REGULATOR RUTR"/>
    <property type="match status" value="1"/>
</dbReference>
<dbReference type="PROSITE" id="PS50977">
    <property type="entry name" value="HTH_TETR_2"/>
    <property type="match status" value="1"/>
</dbReference>
<dbReference type="AlphaFoldDB" id="A0A401ZSI9"/>
<dbReference type="InterPro" id="IPR001647">
    <property type="entry name" value="HTH_TetR"/>
</dbReference>
<evidence type="ECO:0000256" key="3">
    <source>
        <dbReference type="ARBA" id="ARBA00023163"/>
    </source>
</evidence>
<dbReference type="RefSeq" id="WP_126602498.1">
    <property type="nucleotide sequence ID" value="NZ_BIFQ01000002.1"/>
</dbReference>
<name>A0A401ZSI9_9CHLR</name>
<dbReference type="Gene3D" id="1.10.357.10">
    <property type="entry name" value="Tetracycline Repressor, domain 2"/>
    <property type="match status" value="1"/>
</dbReference>
<sequence length="218" mass="24627">MSPRPYRLGQRQAATEQTRIRIIHACRELLMTKDGFTHFSMEMVAKQADVARMTVYHQFGSKTGLLEALCDSLAVNGGMEQMANVFCQSEPIEALKQYIIIFGRFWSADRLVTRRLRALADLDPEFEQVIRQRDERRRTGVRTLLARICEEYEQPSAETLENAGNVLCTLIGFETFDSLAGPERSPEDVTDLVYQLVLAALDRLIPDIKPSSPSSSSP</sequence>
<dbReference type="EMBL" id="BIFQ01000002">
    <property type="protein sequence ID" value="GCE09772.1"/>
    <property type="molecule type" value="Genomic_DNA"/>
</dbReference>
<reference evidence="7" key="1">
    <citation type="submission" date="2018-12" db="EMBL/GenBank/DDBJ databases">
        <title>Tengunoibacter tsumagoiensis gen. nov., sp. nov., Dictyobacter kobayashii sp. nov., D. alpinus sp. nov., and D. joshuensis sp. nov. and description of Dictyobacteraceae fam. nov. within the order Ktedonobacterales isolated from Tengu-no-mugimeshi.</title>
        <authorList>
            <person name="Wang C.M."/>
            <person name="Zheng Y."/>
            <person name="Sakai Y."/>
            <person name="Toyoda A."/>
            <person name="Minakuchi Y."/>
            <person name="Abe K."/>
            <person name="Yokota A."/>
            <person name="Yabe S."/>
        </authorList>
    </citation>
    <scope>NUCLEOTIDE SEQUENCE [LARGE SCALE GENOMIC DNA]</scope>
    <source>
        <strain evidence="7">S-27</strain>
    </source>
</reference>
<keyword evidence="1" id="KW-0805">Transcription regulation</keyword>
<dbReference type="InterPro" id="IPR009057">
    <property type="entry name" value="Homeodomain-like_sf"/>
</dbReference>
<comment type="caution">
    <text evidence="6">The sequence shown here is derived from an EMBL/GenBank/DDBJ whole genome shotgun (WGS) entry which is preliminary data.</text>
</comment>
<keyword evidence="3" id="KW-0804">Transcription</keyword>
<organism evidence="6 7">
    <name type="scientific">Dictyobacter aurantiacus</name>
    <dbReference type="NCBI Taxonomy" id="1936993"/>
    <lineage>
        <taxon>Bacteria</taxon>
        <taxon>Bacillati</taxon>
        <taxon>Chloroflexota</taxon>
        <taxon>Ktedonobacteria</taxon>
        <taxon>Ktedonobacterales</taxon>
        <taxon>Dictyobacteraceae</taxon>
        <taxon>Dictyobacter</taxon>
    </lineage>
</organism>